<dbReference type="CDD" id="cd14789">
    <property type="entry name" value="Tiki"/>
    <property type="match status" value="1"/>
</dbReference>
<evidence type="ECO:0008006" key="3">
    <source>
        <dbReference type="Google" id="ProtNLM"/>
    </source>
</evidence>
<evidence type="ECO:0000313" key="1">
    <source>
        <dbReference type="EMBL" id="GER02725.1"/>
    </source>
</evidence>
<reference evidence="1 2" key="1">
    <citation type="submission" date="2019-09" db="EMBL/GenBank/DDBJ databases">
        <title>NBRP : Genome information of microbial organism related human and environment.</title>
        <authorList>
            <person name="Hattori M."/>
            <person name="Oshima K."/>
            <person name="Inaba H."/>
            <person name="Suda W."/>
            <person name="Sakamoto M."/>
            <person name="Iino T."/>
            <person name="Kitahara M."/>
            <person name="Oshida Y."/>
            <person name="Iida T."/>
            <person name="Kudo T."/>
            <person name="Itoh T."/>
            <person name="Ohkuma M."/>
        </authorList>
    </citation>
    <scope>NUCLEOTIDE SEQUENCE [LARGE SCALE GENOMIC DNA]</scope>
    <source>
        <strain evidence="1 2">Q-1</strain>
    </source>
</reference>
<dbReference type="PANTHER" id="PTHR40590">
    <property type="entry name" value="CYTOPLASMIC PROTEIN-RELATED"/>
    <property type="match status" value="1"/>
</dbReference>
<gene>
    <name evidence="1" type="ORF">JCM17846_04070</name>
</gene>
<dbReference type="InterPro" id="IPR047111">
    <property type="entry name" value="YbaP-like"/>
</dbReference>
<proteinExistence type="predicted"/>
<dbReference type="Proteomes" id="UP000324996">
    <property type="component" value="Unassembled WGS sequence"/>
</dbReference>
<dbReference type="Pfam" id="PF01963">
    <property type="entry name" value="TraB_PrgY_gumN"/>
    <property type="match status" value="1"/>
</dbReference>
<dbReference type="EMBL" id="BKCN01000001">
    <property type="protein sequence ID" value="GER02725.1"/>
    <property type="molecule type" value="Genomic_DNA"/>
</dbReference>
<dbReference type="RefSeq" id="WP_150006721.1">
    <property type="nucleotide sequence ID" value="NZ_BKCN01000001.1"/>
</dbReference>
<comment type="caution">
    <text evidence="1">The sequence shown here is derived from an EMBL/GenBank/DDBJ whole genome shotgun (WGS) entry which is preliminary data.</text>
</comment>
<evidence type="ECO:0000313" key="2">
    <source>
        <dbReference type="Proteomes" id="UP000324996"/>
    </source>
</evidence>
<keyword evidence="2" id="KW-1185">Reference proteome</keyword>
<organism evidence="1 2">
    <name type="scientific">Iodidimonas nitroreducens</name>
    <dbReference type="NCBI Taxonomy" id="1236968"/>
    <lineage>
        <taxon>Bacteria</taxon>
        <taxon>Pseudomonadati</taxon>
        <taxon>Pseudomonadota</taxon>
        <taxon>Alphaproteobacteria</taxon>
        <taxon>Iodidimonadales</taxon>
        <taxon>Iodidimonadaceae</taxon>
        <taxon>Iodidimonas</taxon>
    </lineage>
</organism>
<accession>A0A5A7N4T0</accession>
<dbReference type="AlphaFoldDB" id="A0A5A7N4T0"/>
<protein>
    <recommendedName>
        <fullName evidence="3">TraB/GumN family protein</fullName>
    </recommendedName>
</protein>
<name>A0A5A7N4T0_9PROT</name>
<sequence length="82" mass="9082">MKDAWLTADLDSLNTLMTDGLEENPELADKLLYSRNRNWLPAIEALLDQPGTHLVAVGAGHLVGTQSVIDLLQDKGHQVDRY</sequence>
<dbReference type="PANTHER" id="PTHR40590:SF1">
    <property type="entry name" value="CYTOPLASMIC PROTEIN"/>
    <property type="match status" value="1"/>
</dbReference>
<dbReference type="InterPro" id="IPR002816">
    <property type="entry name" value="TraB/PrgY/GumN_fam"/>
</dbReference>